<dbReference type="EMBL" id="CP042806">
    <property type="protein sequence ID" value="QEE28629.1"/>
    <property type="molecule type" value="Genomic_DNA"/>
</dbReference>
<keyword evidence="11" id="KW-0333">Golgi apparatus</keyword>
<protein>
    <recommendedName>
        <fullName evidence="5">UDP-glucuronate decarboxylase</fullName>
        <ecNumber evidence="5">4.1.1.35</ecNumber>
    </recommendedName>
</protein>
<keyword evidence="9" id="KW-1133">Transmembrane helix</keyword>
<evidence type="ECO:0000256" key="13">
    <source>
        <dbReference type="ARBA" id="ARBA00023239"/>
    </source>
</evidence>
<dbReference type="OrthoDB" id="9766450at2"/>
<keyword evidence="16" id="KW-1185">Reference proteome</keyword>
<keyword evidence="7" id="KW-0210">Decarboxylase</keyword>
<evidence type="ECO:0000256" key="7">
    <source>
        <dbReference type="ARBA" id="ARBA00022793"/>
    </source>
</evidence>
<evidence type="ECO:0000256" key="11">
    <source>
        <dbReference type="ARBA" id="ARBA00023034"/>
    </source>
</evidence>
<feature type="domain" description="NAD(P)-binding" evidence="14">
    <location>
        <begin position="6"/>
        <end position="310"/>
    </location>
</feature>
<name>A0A5B9EA33_9BACT</name>
<accession>A0A5B9EA33</accession>
<dbReference type="UniPathway" id="UPA00796">
    <property type="reaction ID" value="UER00771"/>
</dbReference>
<dbReference type="PRINTS" id="PR01713">
    <property type="entry name" value="NUCEPIMERASE"/>
</dbReference>
<dbReference type="InterPro" id="IPR044516">
    <property type="entry name" value="UXS-like"/>
</dbReference>
<evidence type="ECO:0000256" key="12">
    <source>
        <dbReference type="ARBA" id="ARBA00023136"/>
    </source>
</evidence>
<dbReference type="PANTHER" id="PTHR43078">
    <property type="entry name" value="UDP-GLUCURONIC ACID DECARBOXYLASE-RELATED"/>
    <property type="match status" value="1"/>
</dbReference>
<evidence type="ECO:0000256" key="8">
    <source>
        <dbReference type="ARBA" id="ARBA00022968"/>
    </source>
</evidence>
<evidence type="ECO:0000256" key="10">
    <source>
        <dbReference type="ARBA" id="ARBA00023027"/>
    </source>
</evidence>
<keyword evidence="10" id="KW-0520">NAD</keyword>
<comment type="cofactor">
    <cofactor evidence="1">
        <name>NAD(+)</name>
        <dbReference type="ChEBI" id="CHEBI:57540"/>
    </cofactor>
</comment>
<dbReference type="EC" id="4.1.1.35" evidence="5"/>
<proteinExistence type="inferred from homology"/>
<keyword evidence="8" id="KW-0735">Signal-anchor</keyword>
<dbReference type="GO" id="GO:0033320">
    <property type="term" value="P:UDP-D-xylose biosynthetic process"/>
    <property type="evidence" value="ECO:0007669"/>
    <property type="project" value="UniProtKB-UniPathway"/>
</dbReference>
<evidence type="ECO:0000256" key="3">
    <source>
        <dbReference type="ARBA" id="ARBA00005100"/>
    </source>
</evidence>
<dbReference type="SUPFAM" id="SSF51735">
    <property type="entry name" value="NAD(P)-binding Rossmann-fold domains"/>
    <property type="match status" value="1"/>
</dbReference>
<evidence type="ECO:0000256" key="9">
    <source>
        <dbReference type="ARBA" id="ARBA00022989"/>
    </source>
</evidence>
<dbReference type="KEGG" id="talb:FTW19_11830"/>
<dbReference type="RefSeq" id="WP_147647819.1">
    <property type="nucleotide sequence ID" value="NZ_CP042806.1"/>
</dbReference>
<dbReference type="PANTHER" id="PTHR43078:SF6">
    <property type="entry name" value="UDP-GLUCURONIC ACID DECARBOXYLASE 1"/>
    <property type="match status" value="1"/>
</dbReference>
<evidence type="ECO:0000256" key="5">
    <source>
        <dbReference type="ARBA" id="ARBA00012290"/>
    </source>
</evidence>
<organism evidence="15 16">
    <name type="scientific">Terriglobus albidus</name>
    <dbReference type="NCBI Taxonomy" id="1592106"/>
    <lineage>
        <taxon>Bacteria</taxon>
        <taxon>Pseudomonadati</taxon>
        <taxon>Acidobacteriota</taxon>
        <taxon>Terriglobia</taxon>
        <taxon>Terriglobales</taxon>
        <taxon>Acidobacteriaceae</taxon>
        <taxon>Terriglobus</taxon>
    </lineage>
</organism>
<dbReference type="InterPro" id="IPR036291">
    <property type="entry name" value="NAD(P)-bd_dom_sf"/>
</dbReference>
<dbReference type="Pfam" id="PF16363">
    <property type="entry name" value="GDP_Man_Dehyd"/>
    <property type="match status" value="1"/>
</dbReference>
<dbReference type="Gene3D" id="3.40.50.720">
    <property type="entry name" value="NAD(P)-binding Rossmann-like Domain"/>
    <property type="match status" value="1"/>
</dbReference>
<dbReference type="Proteomes" id="UP000321820">
    <property type="component" value="Chromosome"/>
</dbReference>
<comment type="pathway">
    <text evidence="3">Nucleotide-sugar biosynthesis; UDP-alpha-D-xylose biosynthesis; UDP-alpha-D-xylose from UDP-alpha-D-glucuronate: step 1/1.</text>
</comment>
<evidence type="ECO:0000313" key="15">
    <source>
        <dbReference type="EMBL" id="QEE28629.1"/>
    </source>
</evidence>
<comment type="subcellular location">
    <subcellularLocation>
        <location evidence="2">Golgi apparatus</location>
        <location evidence="2">Golgi stack membrane</location>
        <topology evidence="2">Single-pass type II membrane protein</topology>
    </subcellularLocation>
</comment>
<dbReference type="InterPro" id="IPR016040">
    <property type="entry name" value="NAD(P)-bd_dom"/>
</dbReference>
<dbReference type="GO" id="GO:0048040">
    <property type="term" value="F:UDP-glucuronate decarboxylase activity"/>
    <property type="evidence" value="ECO:0007669"/>
    <property type="project" value="UniProtKB-EC"/>
</dbReference>
<dbReference type="GO" id="GO:0070403">
    <property type="term" value="F:NAD+ binding"/>
    <property type="evidence" value="ECO:0007669"/>
    <property type="project" value="InterPro"/>
</dbReference>
<evidence type="ECO:0000259" key="14">
    <source>
        <dbReference type="Pfam" id="PF16363"/>
    </source>
</evidence>
<evidence type="ECO:0000256" key="2">
    <source>
        <dbReference type="ARBA" id="ARBA00004447"/>
    </source>
</evidence>
<dbReference type="GO" id="GO:0042732">
    <property type="term" value="P:D-xylose metabolic process"/>
    <property type="evidence" value="ECO:0007669"/>
    <property type="project" value="InterPro"/>
</dbReference>
<evidence type="ECO:0000256" key="4">
    <source>
        <dbReference type="ARBA" id="ARBA00007505"/>
    </source>
</evidence>
<evidence type="ECO:0000256" key="1">
    <source>
        <dbReference type="ARBA" id="ARBA00001911"/>
    </source>
</evidence>
<keyword evidence="6" id="KW-0812">Transmembrane</keyword>
<sequence length="335" mass="36686">MTKRVLITGAAGFLGSHVTDRMLAKGYDVVAVDDMSHGNSANLEAAKQYPGFEFHSADVCDYAALRQAAGKVDIVLHLAAYKIPRYENPKKTLMVNFHGTHNALQIAVENNARFVITSTSDVYGKNPTVPFSEDGDSVLGPATVARWAYAASKMFDEHLVLAMAEEAGINATVLRIFGSYGPRQNLSWWGGPQAVFISAILREEVIPIHGDGLQTRSFTFVQDTARGIVAAAESQNANREIVNIGDNTEISILDLAHTIHRLSGKEGSLRITFVPYHEIAGRKYEDVRRRVPDIRKAERLLGFRAEVPLGVGLMKTIAWQKEQLEANGSLKAALV</sequence>
<reference evidence="15 16" key="1">
    <citation type="submission" date="2019-08" db="EMBL/GenBank/DDBJ databases">
        <title>Complete genome sequence of Terriglobus albidus strain ORNL.</title>
        <authorList>
            <person name="Podar M."/>
        </authorList>
    </citation>
    <scope>NUCLEOTIDE SEQUENCE [LARGE SCALE GENOMIC DNA]</scope>
    <source>
        <strain evidence="15 16">ORNL</strain>
    </source>
</reference>
<dbReference type="GO" id="GO:0005737">
    <property type="term" value="C:cytoplasm"/>
    <property type="evidence" value="ECO:0007669"/>
    <property type="project" value="TreeGrafter"/>
</dbReference>
<dbReference type="AlphaFoldDB" id="A0A5B9EA33"/>
<keyword evidence="13" id="KW-0456">Lyase</keyword>
<keyword evidence="12" id="KW-0472">Membrane</keyword>
<evidence type="ECO:0000313" key="16">
    <source>
        <dbReference type="Proteomes" id="UP000321820"/>
    </source>
</evidence>
<gene>
    <name evidence="15" type="ORF">FTW19_11830</name>
</gene>
<comment type="similarity">
    <text evidence="4">Belongs to the NAD(P)-dependent epimerase/dehydratase family. UDP-glucuronic acid decarboxylase subfamily.</text>
</comment>
<evidence type="ECO:0000256" key="6">
    <source>
        <dbReference type="ARBA" id="ARBA00022692"/>
    </source>
</evidence>